<keyword evidence="2" id="KW-1185">Reference proteome</keyword>
<organism evidence="1 2">
    <name type="scientific">Ixodes persulcatus</name>
    <name type="common">Taiga tick</name>
    <dbReference type="NCBI Taxonomy" id="34615"/>
    <lineage>
        <taxon>Eukaryota</taxon>
        <taxon>Metazoa</taxon>
        <taxon>Ecdysozoa</taxon>
        <taxon>Arthropoda</taxon>
        <taxon>Chelicerata</taxon>
        <taxon>Arachnida</taxon>
        <taxon>Acari</taxon>
        <taxon>Parasitiformes</taxon>
        <taxon>Ixodida</taxon>
        <taxon>Ixodoidea</taxon>
        <taxon>Ixodidae</taxon>
        <taxon>Ixodinae</taxon>
        <taxon>Ixodes</taxon>
    </lineage>
</organism>
<evidence type="ECO:0000313" key="1">
    <source>
        <dbReference type="EMBL" id="KAG0428816.1"/>
    </source>
</evidence>
<accession>A0AC60Q4V8</accession>
<dbReference type="Proteomes" id="UP000805193">
    <property type="component" value="Unassembled WGS sequence"/>
</dbReference>
<evidence type="ECO:0000313" key="2">
    <source>
        <dbReference type="Proteomes" id="UP000805193"/>
    </source>
</evidence>
<proteinExistence type="predicted"/>
<sequence length="223" mass="23905">MPGHSNPEEEDLNESEYGGSGDDDDERRTPLEGDLSNDASDPQQDILSRSPLALNNSNHGSTPPSSNGSMPSLLDHRIPAPNVVVTSTAGLALQGAISLSSTPLRPLQPPGPPLPAPMSLPLPLAVSQGPLFSLATPPHMMHLPPTLTPHSTVSTQDLSKYASFEEQYGKHAIARRREHSSIALPYQIRERSFTSGDPRLLNEARVSITGKARRDDRCLDASA</sequence>
<reference evidence="1 2" key="1">
    <citation type="journal article" date="2020" name="Cell">
        <title>Large-Scale Comparative Analyses of Tick Genomes Elucidate Their Genetic Diversity and Vector Capacities.</title>
        <authorList>
            <consortium name="Tick Genome and Microbiome Consortium (TIGMIC)"/>
            <person name="Jia N."/>
            <person name="Wang J."/>
            <person name="Shi W."/>
            <person name="Du L."/>
            <person name="Sun Y."/>
            <person name="Zhan W."/>
            <person name="Jiang J.F."/>
            <person name="Wang Q."/>
            <person name="Zhang B."/>
            <person name="Ji P."/>
            <person name="Bell-Sakyi L."/>
            <person name="Cui X.M."/>
            <person name="Yuan T.T."/>
            <person name="Jiang B.G."/>
            <person name="Yang W.F."/>
            <person name="Lam T.T."/>
            <person name="Chang Q.C."/>
            <person name="Ding S.J."/>
            <person name="Wang X.J."/>
            <person name="Zhu J.G."/>
            <person name="Ruan X.D."/>
            <person name="Zhao L."/>
            <person name="Wei J.T."/>
            <person name="Ye R.Z."/>
            <person name="Que T.C."/>
            <person name="Du C.H."/>
            <person name="Zhou Y.H."/>
            <person name="Cheng J.X."/>
            <person name="Dai P.F."/>
            <person name="Guo W.B."/>
            <person name="Han X.H."/>
            <person name="Huang E.J."/>
            <person name="Li L.F."/>
            <person name="Wei W."/>
            <person name="Gao Y.C."/>
            <person name="Liu J.Z."/>
            <person name="Shao H.Z."/>
            <person name="Wang X."/>
            <person name="Wang C.C."/>
            <person name="Yang T.C."/>
            <person name="Huo Q.B."/>
            <person name="Li W."/>
            <person name="Chen H.Y."/>
            <person name="Chen S.E."/>
            <person name="Zhou L.G."/>
            <person name="Ni X.B."/>
            <person name="Tian J.H."/>
            <person name="Sheng Y."/>
            <person name="Liu T."/>
            <person name="Pan Y.S."/>
            <person name="Xia L.Y."/>
            <person name="Li J."/>
            <person name="Zhao F."/>
            <person name="Cao W.C."/>
        </authorList>
    </citation>
    <scope>NUCLEOTIDE SEQUENCE [LARGE SCALE GENOMIC DNA]</scope>
    <source>
        <strain evidence="1">Iper-2018</strain>
    </source>
</reference>
<dbReference type="EMBL" id="JABSTQ010009478">
    <property type="protein sequence ID" value="KAG0428816.1"/>
    <property type="molecule type" value="Genomic_DNA"/>
</dbReference>
<gene>
    <name evidence="1" type="ORF">HPB47_024224</name>
</gene>
<comment type="caution">
    <text evidence="1">The sequence shown here is derived from an EMBL/GenBank/DDBJ whole genome shotgun (WGS) entry which is preliminary data.</text>
</comment>
<protein>
    <submittedName>
        <fullName evidence="1">Uncharacterized protein</fullName>
    </submittedName>
</protein>
<name>A0AC60Q4V8_IXOPE</name>